<dbReference type="InterPro" id="IPR052163">
    <property type="entry name" value="DGC-Regulatory_Protein"/>
</dbReference>
<dbReference type="InterPro" id="IPR000014">
    <property type="entry name" value="PAS"/>
</dbReference>
<dbReference type="CDD" id="cd00130">
    <property type="entry name" value="PAS"/>
    <property type="match status" value="1"/>
</dbReference>
<proteinExistence type="predicted"/>
<dbReference type="SUPFAM" id="SSF55785">
    <property type="entry name" value="PYP-like sensor domain (PAS domain)"/>
    <property type="match status" value="1"/>
</dbReference>
<accession>A0A3B0ZET8</accession>
<dbReference type="Pfam" id="PF13426">
    <property type="entry name" value="PAS_9"/>
    <property type="match status" value="1"/>
</dbReference>
<dbReference type="PANTHER" id="PTHR46663:SF3">
    <property type="entry name" value="SLL0267 PROTEIN"/>
    <property type="match status" value="1"/>
</dbReference>
<dbReference type="EMBL" id="UOFT01000017">
    <property type="protein sequence ID" value="VAW91948.1"/>
    <property type="molecule type" value="Genomic_DNA"/>
</dbReference>
<dbReference type="FunFam" id="3.30.70.270:FF:000001">
    <property type="entry name" value="Diguanylate cyclase domain protein"/>
    <property type="match status" value="1"/>
</dbReference>
<dbReference type="SMART" id="SM00091">
    <property type="entry name" value="PAS"/>
    <property type="match status" value="1"/>
</dbReference>
<feature type="domain" description="GGDEF" evidence="2">
    <location>
        <begin position="295"/>
        <end position="428"/>
    </location>
</feature>
<dbReference type="Gene3D" id="1.20.120.30">
    <property type="entry name" value="Aspartate receptor, ligand-binding domain"/>
    <property type="match status" value="1"/>
</dbReference>
<name>A0A3B0ZET8_9ZZZZ</name>
<dbReference type="Pfam" id="PF00990">
    <property type="entry name" value="GGDEF"/>
    <property type="match status" value="1"/>
</dbReference>
<dbReference type="NCBIfam" id="TIGR00229">
    <property type="entry name" value="sensory_box"/>
    <property type="match status" value="1"/>
</dbReference>
<evidence type="ECO:0000313" key="3">
    <source>
        <dbReference type="EMBL" id="VAW91948.1"/>
    </source>
</evidence>
<organism evidence="3">
    <name type="scientific">hydrothermal vent metagenome</name>
    <dbReference type="NCBI Taxonomy" id="652676"/>
    <lineage>
        <taxon>unclassified sequences</taxon>
        <taxon>metagenomes</taxon>
        <taxon>ecological metagenomes</taxon>
    </lineage>
</organism>
<dbReference type="SUPFAM" id="SSF55073">
    <property type="entry name" value="Nucleotide cyclase"/>
    <property type="match status" value="1"/>
</dbReference>
<feature type="domain" description="PAS" evidence="1">
    <location>
        <begin position="138"/>
        <end position="183"/>
    </location>
</feature>
<dbReference type="InterPro" id="IPR035965">
    <property type="entry name" value="PAS-like_dom_sf"/>
</dbReference>
<evidence type="ECO:0000259" key="1">
    <source>
        <dbReference type="PROSITE" id="PS50112"/>
    </source>
</evidence>
<dbReference type="InterPro" id="IPR043128">
    <property type="entry name" value="Rev_trsase/Diguanyl_cyclase"/>
</dbReference>
<protein>
    <submittedName>
        <fullName evidence="3">Diguanylate cyclase/phosphodiesterase (GGDEF &amp; EAL domains) with PAS/PAC sensor(S)</fullName>
    </submittedName>
</protein>
<dbReference type="SMART" id="SM00267">
    <property type="entry name" value="GGDEF"/>
    <property type="match status" value="1"/>
</dbReference>
<dbReference type="Gene3D" id="3.30.450.20">
    <property type="entry name" value="PAS domain"/>
    <property type="match status" value="1"/>
</dbReference>
<dbReference type="CDD" id="cd01949">
    <property type="entry name" value="GGDEF"/>
    <property type="match status" value="1"/>
</dbReference>
<dbReference type="NCBIfam" id="TIGR00254">
    <property type="entry name" value="GGDEF"/>
    <property type="match status" value="1"/>
</dbReference>
<evidence type="ECO:0000259" key="2">
    <source>
        <dbReference type="PROSITE" id="PS50887"/>
    </source>
</evidence>
<dbReference type="AlphaFoldDB" id="A0A3B0ZET8"/>
<dbReference type="InterPro" id="IPR001610">
    <property type="entry name" value="PAC"/>
</dbReference>
<dbReference type="Gene3D" id="3.30.70.270">
    <property type="match status" value="1"/>
</dbReference>
<reference evidence="3" key="1">
    <citation type="submission" date="2018-06" db="EMBL/GenBank/DDBJ databases">
        <authorList>
            <person name="Zhirakovskaya E."/>
        </authorList>
    </citation>
    <scope>NUCLEOTIDE SEQUENCE</scope>
</reference>
<dbReference type="InterPro" id="IPR029787">
    <property type="entry name" value="Nucleotide_cyclase"/>
</dbReference>
<sequence>MDLSLFQKLTESELDNYLNEIDLVVEFHIKWLSELNRALVCHTVIERQQIQNILSTDEHFTRWHQGIHDEELIKMPAFKVLGVIHTEMLKLASSLLAHAGRGEQICVDEYDRFTLLTHELRSQIAELKNKIKVNLQLVAKLMGKVFENAKEGVMITDVDSYILNVNQAFVKVTQYTKEEVLGKKPSILHSGNHDKGFYERMWDVLLREKCWQGEVWNSRKNSEIYPEWLSITAVLDDNDDTTHYIGIFSDVSVRNEGDDRLYHLAHYDCLCDLPNRMLFYDRLRQSLSRSKRSNQKIAVMFMDLDGFKQVNDEYGHGVGDELLQQVSQRVTAVLRESDTLARIGGDEFTIIINDIDRAESIDAIATKILETIQESYFLHDVEFNISASLGISLFPDNSEDVNTLVKHADIAMYKAKQEGKNRFKYFNKSML</sequence>
<dbReference type="PANTHER" id="PTHR46663">
    <property type="entry name" value="DIGUANYLATE CYCLASE DGCT-RELATED"/>
    <property type="match status" value="1"/>
</dbReference>
<dbReference type="PROSITE" id="PS50887">
    <property type="entry name" value="GGDEF"/>
    <property type="match status" value="1"/>
</dbReference>
<dbReference type="InterPro" id="IPR000160">
    <property type="entry name" value="GGDEF_dom"/>
</dbReference>
<dbReference type="PROSITE" id="PS50112">
    <property type="entry name" value="PAS"/>
    <property type="match status" value="1"/>
</dbReference>
<gene>
    <name evidence="3" type="ORF">MNBD_GAMMA23-208</name>
</gene>
<dbReference type="SMART" id="SM00086">
    <property type="entry name" value="PAC"/>
    <property type="match status" value="1"/>
</dbReference>